<name>A0ABT8TNA6_9ACTN</name>
<feature type="signal peptide" evidence="1">
    <location>
        <begin position="1"/>
        <end position="32"/>
    </location>
</feature>
<dbReference type="EMBL" id="JAULSC010000002">
    <property type="protein sequence ID" value="MDO3394678.1"/>
    <property type="molecule type" value="Genomic_DNA"/>
</dbReference>
<comment type="caution">
    <text evidence="3">The sequence shown here is derived from an EMBL/GenBank/DDBJ whole genome shotgun (WGS) entry which is preliminary data.</text>
</comment>
<dbReference type="RefSeq" id="WP_302705695.1">
    <property type="nucleotide sequence ID" value="NZ_JAULSC010000002.1"/>
</dbReference>
<protein>
    <submittedName>
        <fullName evidence="3">CAP domain-containing protein</fullName>
    </submittedName>
</protein>
<accession>A0ABT8TNA6</accession>
<feature type="domain" description="SCP" evidence="2">
    <location>
        <begin position="45"/>
        <end position="149"/>
    </location>
</feature>
<dbReference type="InterPro" id="IPR014044">
    <property type="entry name" value="CAP_dom"/>
</dbReference>
<dbReference type="PANTHER" id="PTHR31157:SF1">
    <property type="entry name" value="SCP DOMAIN-CONTAINING PROTEIN"/>
    <property type="match status" value="1"/>
</dbReference>
<evidence type="ECO:0000313" key="4">
    <source>
        <dbReference type="Proteomes" id="UP001168363"/>
    </source>
</evidence>
<evidence type="ECO:0000313" key="3">
    <source>
        <dbReference type="EMBL" id="MDO3394678.1"/>
    </source>
</evidence>
<dbReference type="InterPro" id="IPR035940">
    <property type="entry name" value="CAP_sf"/>
</dbReference>
<dbReference type="PANTHER" id="PTHR31157">
    <property type="entry name" value="SCP DOMAIN-CONTAINING PROTEIN"/>
    <property type="match status" value="1"/>
</dbReference>
<gene>
    <name evidence="3" type="ORF">QWJ41_03010</name>
</gene>
<dbReference type="Gene3D" id="3.40.33.10">
    <property type="entry name" value="CAP"/>
    <property type="match status" value="1"/>
</dbReference>
<dbReference type="Pfam" id="PF00188">
    <property type="entry name" value="CAP"/>
    <property type="match status" value="1"/>
</dbReference>
<proteinExistence type="predicted"/>
<evidence type="ECO:0000256" key="1">
    <source>
        <dbReference type="SAM" id="SignalP"/>
    </source>
</evidence>
<keyword evidence="1" id="KW-0732">Signal</keyword>
<organism evidence="3 4">
    <name type="scientific">Nocardioides cremeus</name>
    <dbReference type="NCBI Taxonomy" id="3058044"/>
    <lineage>
        <taxon>Bacteria</taxon>
        <taxon>Bacillati</taxon>
        <taxon>Actinomycetota</taxon>
        <taxon>Actinomycetes</taxon>
        <taxon>Propionibacteriales</taxon>
        <taxon>Nocardioidaceae</taxon>
        <taxon>Nocardioides</taxon>
    </lineage>
</organism>
<dbReference type="Proteomes" id="UP001168363">
    <property type="component" value="Unassembled WGS sequence"/>
</dbReference>
<keyword evidence="4" id="KW-1185">Reference proteome</keyword>
<sequence>MLSRIPLLTTTWLVTVAVLAALVLTLTPPASAKTAAGFQGAVRSKTNEVRVDRDLAKLGKNACVQKFAARQARRMAKKEKMYHQDLGAVLKGCSLSMAGENVAYGYTSADAVMKGWMGSPGHRANIVKKRYRLLGVGARQSESGTWYLAQVFGRK</sequence>
<feature type="chain" id="PRO_5045055208" evidence="1">
    <location>
        <begin position="33"/>
        <end position="155"/>
    </location>
</feature>
<dbReference type="CDD" id="cd05379">
    <property type="entry name" value="CAP_bacterial"/>
    <property type="match status" value="1"/>
</dbReference>
<evidence type="ECO:0000259" key="2">
    <source>
        <dbReference type="Pfam" id="PF00188"/>
    </source>
</evidence>
<dbReference type="SUPFAM" id="SSF55797">
    <property type="entry name" value="PR-1-like"/>
    <property type="match status" value="1"/>
</dbReference>
<reference evidence="3" key="1">
    <citation type="submission" date="2023-06" db="EMBL/GenBank/DDBJ databases">
        <title>Genome sequence of Nocardioides sp. SOB44.</title>
        <authorList>
            <person name="Zhang G."/>
        </authorList>
    </citation>
    <scope>NUCLEOTIDE SEQUENCE</scope>
    <source>
        <strain evidence="3">SOB44</strain>
    </source>
</reference>